<protein>
    <submittedName>
        <fullName evidence="1">Uncharacterized protein</fullName>
    </submittedName>
</protein>
<proteinExistence type="predicted"/>
<organism evidence="1 2">
    <name type="scientific">Bacillus thuringiensis</name>
    <dbReference type="NCBI Taxonomy" id="1428"/>
    <lineage>
        <taxon>Bacteria</taxon>
        <taxon>Bacillati</taxon>
        <taxon>Bacillota</taxon>
        <taxon>Bacilli</taxon>
        <taxon>Bacillales</taxon>
        <taxon>Bacillaceae</taxon>
        <taxon>Bacillus</taxon>
        <taxon>Bacillus cereus group</taxon>
    </lineage>
</organism>
<dbReference type="RefSeq" id="WP_098685598.1">
    <property type="nucleotide sequence ID" value="NZ_NVDU01000003.1"/>
</dbReference>
<gene>
    <name evidence="1" type="ORF">COK99_01590</name>
</gene>
<dbReference type="AlphaFoldDB" id="A0A9X7BSS4"/>
<evidence type="ECO:0000313" key="2">
    <source>
        <dbReference type="Proteomes" id="UP000223366"/>
    </source>
</evidence>
<dbReference type="EMBL" id="NVDU01000003">
    <property type="protein sequence ID" value="PFV35741.1"/>
    <property type="molecule type" value="Genomic_DNA"/>
</dbReference>
<name>A0A9X7BSS4_BACTU</name>
<accession>A0A9X7BSS4</accession>
<comment type="caution">
    <text evidence="1">The sequence shown here is derived from an EMBL/GenBank/DDBJ whole genome shotgun (WGS) entry which is preliminary data.</text>
</comment>
<reference evidence="1 2" key="1">
    <citation type="submission" date="2017-09" db="EMBL/GenBank/DDBJ databases">
        <title>Large-scale bioinformatics analysis of Bacillus genomes uncovers conserved roles of natural products in bacterial physiology.</title>
        <authorList>
            <consortium name="Agbiome Team Llc"/>
            <person name="Bleich R.M."/>
            <person name="Grubbs K.J."/>
            <person name="Santa Maria K.C."/>
            <person name="Allen S.E."/>
            <person name="Farag S."/>
            <person name="Shank E.A."/>
            <person name="Bowers A."/>
        </authorList>
    </citation>
    <scope>NUCLEOTIDE SEQUENCE [LARGE SCALE GENOMIC DNA]</scope>
    <source>
        <strain evidence="1 2">AFS060060</strain>
    </source>
</reference>
<dbReference type="Proteomes" id="UP000223366">
    <property type="component" value="Unassembled WGS sequence"/>
</dbReference>
<sequence>MDSLTTTENKSERVLLGTVGVDTGQLFISDPSYIEHSWTHSSEGELLGIKFWGQAEEKVKDYLEQNGYSVIKNGGSYFVTATNSRFVVLNTTIKSYADEINEMILTAPETTSTYDAICRKTLGAKGYGKIDSPWGVAFTSGLGDGSYNVYGTIQDIKGWGERITKVEIELIPDEFIAELEAAGEDHA</sequence>
<evidence type="ECO:0000313" key="1">
    <source>
        <dbReference type="EMBL" id="PFV35741.1"/>
    </source>
</evidence>